<organism evidence="2 3">
    <name type="scientific">Batrachochytrium dendrobatidis (strain JAM81 / FGSC 10211)</name>
    <name type="common">Frog chytrid fungus</name>
    <dbReference type="NCBI Taxonomy" id="684364"/>
    <lineage>
        <taxon>Eukaryota</taxon>
        <taxon>Fungi</taxon>
        <taxon>Fungi incertae sedis</taxon>
        <taxon>Chytridiomycota</taxon>
        <taxon>Chytridiomycota incertae sedis</taxon>
        <taxon>Chytridiomycetes</taxon>
        <taxon>Rhizophydiales</taxon>
        <taxon>Rhizophydiales incertae sedis</taxon>
        <taxon>Batrachochytrium</taxon>
    </lineage>
</organism>
<evidence type="ECO:0000256" key="1">
    <source>
        <dbReference type="SAM" id="MobiDB-lite"/>
    </source>
</evidence>
<dbReference type="AlphaFoldDB" id="F4NUS1"/>
<protein>
    <submittedName>
        <fullName evidence="2">Expressed protein</fullName>
    </submittedName>
</protein>
<accession>F4NUS1</accession>
<feature type="compositionally biased region" description="Low complexity" evidence="1">
    <location>
        <begin position="63"/>
        <end position="101"/>
    </location>
</feature>
<dbReference type="RefSeq" id="XP_006675902.1">
    <property type="nucleotide sequence ID" value="XM_006675839.1"/>
</dbReference>
<name>F4NUS1_BATDJ</name>
<feature type="region of interest" description="Disordered" evidence="1">
    <location>
        <begin position="32"/>
        <end position="104"/>
    </location>
</feature>
<evidence type="ECO:0000313" key="3">
    <source>
        <dbReference type="Proteomes" id="UP000007241"/>
    </source>
</evidence>
<keyword evidence="3" id="KW-1185">Reference proteome</keyword>
<dbReference type="Proteomes" id="UP000007241">
    <property type="component" value="Unassembled WGS sequence"/>
</dbReference>
<evidence type="ECO:0000313" key="2">
    <source>
        <dbReference type="EMBL" id="EGF84434.1"/>
    </source>
</evidence>
<proteinExistence type="predicted"/>
<dbReference type="EMBL" id="GL882879">
    <property type="protein sequence ID" value="EGF84434.1"/>
    <property type="molecule type" value="Genomic_DNA"/>
</dbReference>
<dbReference type="GeneID" id="18241124"/>
<gene>
    <name evidence="2" type="ORF">BATDEDRAFT_36564</name>
</gene>
<dbReference type="HOGENOM" id="CLU_1906354_0_0_1"/>
<sequence>MYPRITSINSSRKENSKLGIEQKCHSPLLYKQLRSDGHVNSSHNAHGGCDRNHKGKRFSPSKGTRLGRTAGSSTSGSSLTRCSIRYSSGRGCNRRSSGGRRCNPRLPWSRLRKGLGIEVGGSTFSNDTWIDRT</sequence>
<reference evidence="2 3" key="1">
    <citation type="submission" date="2009-12" db="EMBL/GenBank/DDBJ databases">
        <title>The draft genome of Batrachochytrium dendrobatidis.</title>
        <authorList>
            <consortium name="US DOE Joint Genome Institute (JGI-PGF)"/>
            <person name="Kuo A."/>
            <person name="Salamov A."/>
            <person name="Schmutz J."/>
            <person name="Lucas S."/>
            <person name="Pitluck S."/>
            <person name="Rosenblum E."/>
            <person name="Stajich J."/>
            <person name="Eisen M."/>
            <person name="Grigoriev I.V."/>
        </authorList>
    </citation>
    <scope>NUCLEOTIDE SEQUENCE [LARGE SCALE GENOMIC DNA]</scope>
    <source>
        <strain evidence="3">JAM81 / FGSC 10211</strain>
    </source>
</reference>
<dbReference type="InParanoid" id="F4NUS1"/>